<dbReference type="EMBL" id="JAUEPP010000001">
    <property type="protein sequence ID" value="KAK3354350.1"/>
    <property type="molecule type" value="Genomic_DNA"/>
</dbReference>
<proteinExistence type="predicted"/>
<keyword evidence="2" id="KW-1185">Reference proteome</keyword>
<dbReference type="GeneID" id="87868733"/>
<evidence type="ECO:0000313" key="1">
    <source>
        <dbReference type="EMBL" id="KAK3354350.1"/>
    </source>
</evidence>
<name>A0AAE0MVE1_9PEZI</name>
<sequence>MHPGYRGRPNRWLSAASRTGVIAYYFPAFVSGQSYIDRLGFLLKSIRFITDNGVPWAGQKRQTQIIVWGGKGRRNINSTGITSSSCIVCYTRLYRDPATVASRLPSLPPLVASPREKKRASCLTEDTHICMYVLIANPRSNVQVQVQEPKGAASLKSHITLPIRLPQHSAKRRRRAKRCLLRVSISYIPPISYIPHSHTLTATVPLLWLGREEVVTDAVTLRQLSCGRCEGRGRIMDGYMDGWIYGWMDIWMDGYMDGWIYGWMDGWMLPGL</sequence>
<accession>A0AAE0MVE1</accession>
<gene>
    <name evidence="1" type="ORF">B0H65DRAFT_9289</name>
</gene>
<protein>
    <submittedName>
        <fullName evidence="1">Uncharacterized protein</fullName>
    </submittedName>
</protein>
<reference evidence="1" key="2">
    <citation type="submission" date="2023-06" db="EMBL/GenBank/DDBJ databases">
        <authorList>
            <consortium name="Lawrence Berkeley National Laboratory"/>
            <person name="Haridas S."/>
            <person name="Hensen N."/>
            <person name="Bonometti L."/>
            <person name="Westerberg I."/>
            <person name="Brannstrom I.O."/>
            <person name="Guillou S."/>
            <person name="Cros-Aarteil S."/>
            <person name="Calhoun S."/>
            <person name="Kuo A."/>
            <person name="Mondo S."/>
            <person name="Pangilinan J."/>
            <person name="Riley R."/>
            <person name="Labutti K."/>
            <person name="Andreopoulos B."/>
            <person name="Lipzen A."/>
            <person name="Chen C."/>
            <person name="Yanf M."/>
            <person name="Daum C."/>
            <person name="Ng V."/>
            <person name="Clum A."/>
            <person name="Steindorff A."/>
            <person name="Ohm R."/>
            <person name="Martin F."/>
            <person name="Silar P."/>
            <person name="Natvig D."/>
            <person name="Lalanne C."/>
            <person name="Gautier V."/>
            <person name="Ament-Velasquez S.L."/>
            <person name="Kruys A."/>
            <person name="Hutchinson M.I."/>
            <person name="Powell A.J."/>
            <person name="Barry K."/>
            <person name="Miller A.N."/>
            <person name="Grigoriev I.V."/>
            <person name="Debuchy R."/>
            <person name="Gladieux P."/>
            <person name="Thoren M.H."/>
            <person name="Johannesson H."/>
        </authorList>
    </citation>
    <scope>NUCLEOTIDE SEQUENCE</scope>
    <source>
        <strain evidence="1">CBS 560.94</strain>
    </source>
</reference>
<reference evidence="1" key="1">
    <citation type="journal article" date="2023" name="Mol. Phylogenet. Evol.">
        <title>Genome-scale phylogeny and comparative genomics of the fungal order Sordariales.</title>
        <authorList>
            <person name="Hensen N."/>
            <person name="Bonometti L."/>
            <person name="Westerberg I."/>
            <person name="Brannstrom I.O."/>
            <person name="Guillou S."/>
            <person name="Cros-Aarteil S."/>
            <person name="Calhoun S."/>
            <person name="Haridas S."/>
            <person name="Kuo A."/>
            <person name="Mondo S."/>
            <person name="Pangilinan J."/>
            <person name="Riley R."/>
            <person name="LaButti K."/>
            <person name="Andreopoulos B."/>
            <person name="Lipzen A."/>
            <person name="Chen C."/>
            <person name="Yan M."/>
            <person name="Daum C."/>
            <person name="Ng V."/>
            <person name="Clum A."/>
            <person name="Steindorff A."/>
            <person name="Ohm R.A."/>
            <person name="Martin F."/>
            <person name="Silar P."/>
            <person name="Natvig D.O."/>
            <person name="Lalanne C."/>
            <person name="Gautier V."/>
            <person name="Ament-Velasquez S.L."/>
            <person name="Kruys A."/>
            <person name="Hutchinson M.I."/>
            <person name="Powell A.J."/>
            <person name="Barry K."/>
            <person name="Miller A.N."/>
            <person name="Grigoriev I.V."/>
            <person name="Debuchy R."/>
            <person name="Gladieux P."/>
            <person name="Hiltunen Thoren M."/>
            <person name="Johannesson H."/>
        </authorList>
    </citation>
    <scope>NUCLEOTIDE SEQUENCE</scope>
    <source>
        <strain evidence="1">CBS 560.94</strain>
    </source>
</reference>
<comment type="caution">
    <text evidence="1">The sequence shown here is derived from an EMBL/GenBank/DDBJ whole genome shotgun (WGS) entry which is preliminary data.</text>
</comment>
<organism evidence="1 2">
    <name type="scientific">Neurospora tetraspora</name>
    <dbReference type="NCBI Taxonomy" id="94610"/>
    <lineage>
        <taxon>Eukaryota</taxon>
        <taxon>Fungi</taxon>
        <taxon>Dikarya</taxon>
        <taxon>Ascomycota</taxon>
        <taxon>Pezizomycotina</taxon>
        <taxon>Sordariomycetes</taxon>
        <taxon>Sordariomycetidae</taxon>
        <taxon>Sordariales</taxon>
        <taxon>Sordariaceae</taxon>
        <taxon>Neurospora</taxon>
    </lineage>
</organism>
<dbReference type="AlphaFoldDB" id="A0AAE0MVE1"/>
<dbReference type="RefSeq" id="XP_062685728.1">
    <property type="nucleotide sequence ID" value="XM_062831579.1"/>
</dbReference>
<dbReference type="Proteomes" id="UP001278500">
    <property type="component" value="Unassembled WGS sequence"/>
</dbReference>
<evidence type="ECO:0000313" key="2">
    <source>
        <dbReference type="Proteomes" id="UP001278500"/>
    </source>
</evidence>